<dbReference type="GO" id="GO:0006793">
    <property type="term" value="P:phosphorus metabolic process"/>
    <property type="evidence" value="ECO:0007669"/>
    <property type="project" value="UniProtKB-ARBA"/>
</dbReference>
<keyword evidence="4" id="KW-1185">Reference proteome</keyword>
<dbReference type="STRING" id="394096.DB31_6975"/>
<dbReference type="EMBL" id="JMCB01000005">
    <property type="protein sequence ID" value="KFE69073.1"/>
    <property type="molecule type" value="Genomic_DNA"/>
</dbReference>
<feature type="chain" id="PRO_5001799884" evidence="1">
    <location>
        <begin position="24"/>
        <end position="417"/>
    </location>
</feature>
<dbReference type="CDD" id="cd09107">
    <property type="entry name" value="PLDc_vPLD3_4_5_like_2"/>
    <property type="match status" value="1"/>
</dbReference>
<evidence type="ECO:0000313" key="4">
    <source>
        <dbReference type="Proteomes" id="UP000028725"/>
    </source>
</evidence>
<evidence type="ECO:0000256" key="1">
    <source>
        <dbReference type="SAM" id="SignalP"/>
    </source>
</evidence>
<protein>
    <submittedName>
        <fullName evidence="3">Phospholipase D/Transphosphatidylase</fullName>
    </submittedName>
</protein>
<dbReference type="OrthoDB" id="5511138at2"/>
<dbReference type="PANTHER" id="PTHR10185:SF17">
    <property type="entry name" value="GM01519P-RELATED"/>
    <property type="match status" value="1"/>
</dbReference>
<dbReference type="PROSITE" id="PS51257">
    <property type="entry name" value="PROKAR_LIPOPROTEIN"/>
    <property type="match status" value="1"/>
</dbReference>
<evidence type="ECO:0000259" key="2">
    <source>
        <dbReference type="PROSITE" id="PS50035"/>
    </source>
</evidence>
<keyword evidence="1" id="KW-0732">Signal</keyword>
<sequence>MREHGRMSLRLLLLSACLSLACATSSPHPLTSEATTASAEPGLVLVESSPVETALDHADIPDAWRVWPEMIGAAARTLEIEQFYVSNAPGSRLEPVIEAIEAAAARGVRVRLLVDEKFVKQYPETLERLAARRVEVRRMDTAKSMGGVQHAKYFIVDGREAYFGSQNFDWRSLEHIQELGLRVRVPEVVRALGTIFELDWTLAAGGSPPASTEKVPGPLPVSFGGETVRVTPVFSPQGYLPDPTTWDLPRLVELIDGAKRSVRVQVLTYRARARDGSEFHELEDALKRASARGVKVELMVADWSKRSGTIEGLQALHAPPGLTVKLVTIPRWSGGFIPFARVVHAKYMVVDGEAAWVGTSNWERDYFTQTRNVGLIIEGTAFAQQLERFFSDTWNSAYAAEVDPKATYQPPAVSSEP</sequence>
<dbReference type="InterPro" id="IPR001736">
    <property type="entry name" value="PLipase_D/transphosphatidylase"/>
</dbReference>
<dbReference type="AlphaFoldDB" id="A0A085WN10"/>
<dbReference type="InterPro" id="IPR025202">
    <property type="entry name" value="PLD-like_dom"/>
</dbReference>
<dbReference type="InterPro" id="IPR050874">
    <property type="entry name" value="Diverse_PLD-related"/>
</dbReference>
<reference evidence="3 4" key="1">
    <citation type="submission" date="2014-04" db="EMBL/GenBank/DDBJ databases">
        <title>Genome assembly of Hyalangium minutum DSM 14724.</title>
        <authorList>
            <person name="Sharma G."/>
            <person name="Subramanian S."/>
        </authorList>
    </citation>
    <scope>NUCLEOTIDE SEQUENCE [LARGE SCALE GENOMIC DNA]</scope>
    <source>
        <strain evidence="3 4">DSM 14724</strain>
    </source>
</reference>
<dbReference type="SMART" id="SM00155">
    <property type="entry name" value="PLDc"/>
    <property type="match status" value="2"/>
</dbReference>
<dbReference type="Proteomes" id="UP000028725">
    <property type="component" value="Unassembled WGS sequence"/>
</dbReference>
<dbReference type="PROSITE" id="PS50035">
    <property type="entry name" value="PLD"/>
    <property type="match status" value="2"/>
</dbReference>
<feature type="domain" description="PLD phosphodiesterase" evidence="2">
    <location>
        <begin position="339"/>
        <end position="366"/>
    </location>
</feature>
<feature type="signal peptide" evidence="1">
    <location>
        <begin position="1"/>
        <end position="23"/>
    </location>
</feature>
<proteinExistence type="predicted"/>
<accession>A0A085WN10</accession>
<name>A0A085WN10_9BACT</name>
<evidence type="ECO:0000313" key="3">
    <source>
        <dbReference type="EMBL" id="KFE69073.1"/>
    </source>
</evidence>
<dbReference type="Pfam" id="PF13091">
    <property type="entry name" value="PLDc_2"/>
    <property type="match status" value="2"/>
</dbReference>
<organism evidence="3 4">
    <name type="scientific">Hyalangium minutum</name>
    <dbReference type="NCBI Taxonomy" id="394096"/>
    <lineage>
        <taxon>Bacteria</taxon>
        <taxon>Pseudomonadati</taxon>
        <taxon>Myxococcota</taxon>
        <taxon>Myxococcia</taxon>
        <taxon>Myxococcales</taxon>
        <taxon>Cystobacterineae</taxon>
        <taxon>Archangiaceae</taxon>
        <taxon>Hyalangium</taxon>
    </lineage>
</organism>
<dbReference type="PANTHER" id="PTHR10185">
    <property type="entry name" value="PHOSPHOLIPASE D - RELATED"/>
    <property type="match status" value="1"/>
</dbReference>
<comment type="caution">
    <text evidence="3">The sequence shown here is derived from an EMBL/GenBank/DDBJ whole genome shotgun (WGS) entry which is preliminary data.</text>
</comment>
<feature type="domain" description="PLD phosphodiesterase" evidence="2">
    <location>
        <begin position="145"/>
        <end position="172"/>
    </location>
</feature>
<gene>
    <name evidence="3" type="ORF">DB31_6975</name>
</gene>
<dbReference type="Gene3D" id="3.30.870.10">
    <property type="entry name" value="Endonuclease Chain A"/>
    <property type="match status" value="2"/>
</dbReference>
<dbReference type="SUPFAM" id="SSF56024">
    <property type="entry name" value="Phospholipase D/nuclease"/>
    <property type="match status" value="2"/>
</dbReference>
<dbReference type="GO" id="GO:0003824">
    <property type="term" value="F:catalytic activity"/>
    <property type="evidence" value="ECO:0007669"/>
    <property type="project" value="InterPro"/>
</dbReference>